<feature type="transmembrane region" description="Helical" evidence="6">
    <location>
        <begin position="489"/>
        <end position="509"/>
    </location>
</feature>
<evidence type="ECO:0000256" key="5">
    <source>
        <dbReference type="RuleBase" id="RU003833"/>
    </source>
</evidence>
<dbReference type="PROSITE" id="PS01238">
    <property type="entry name" value="GDA1_CD39_NTPASE"/>
    <property type="match status" value="1"/>
</dbReference>
<dbReference type="GO" id="GO:0017111">
    <property type="term" value="F:ribonucleoside triphosphate phosphatase activity"/>
    <property type="evidence" value="ECO:0007669"/>
    <property type="project" value="TreeGrafter"/>
</dbReference>
<feature type="non-terminal residue" evidence="7">
    <location>
        <position position="1"/>
    </location>
</feature>
<dbReference type="InterPro" id="IPR000407">
    <property type="entry name" value="GDA1_CD39_NTPase"/>
</dbReference>
<dbReference type="AlphaFoldDB" id="A0AAD9P7A9"/>
<evidence type="ECO:0000256" key="4">
    <source>
        <dbReference type="PIRSR" id="PIRSR600407-2"/>
    </source>
</evidence>
<sequence length="547" mass="62088">FLWPWYCLPFVSILKYPLYRFLLIGLAFVIVIFIVGIMIIGSQPLGQRSHISLPTVPKPNPAIQKVSVAVATDVKDPSLHYGVVVDLGSSGSRVFVYFWPPHDGATSELLNIQQMRGRDADPVVKKITPEKTQGDTPVLDGYSSDQEAILNSLRVDIPMKFDFLFAKTHAEVISGRQEGVYLWIAINHALGKFDHTLGDMGGASLQIAYEVPDASAALDSQLTKFNLGCSNSDIQHTYSIYVTTFLGYGGNTARTRYEHMLIEQHVQSQMVPTNDTVTSNTLPSSTKNVISDPCLTVNKVEHVTYGGQQFDLKGTGNYLLCQQSLVPLLNKSVTCQKQPCSMNGVYQPEIKFQRSTFFGFSEFYYSSEDVLRLGGAYHYETFERAAKVKWRTLETWHRKKYYPKATRHRLKTECFKAAWMTTVLHKGLGFPKTYQRLTTTQLLYGREVQWTLGAILYKTRFYPLRYMKTENQQHAHVYQFSGIHQVTSALLLSCFGVVMAAILVFVWQLHVSRRVSLRRVPTMSYFMTDPNQAEEGILVQDTNYYYP</sequence>
<dbReference type="Gene3D" id="3.30.420.40">
    <property type="match status" value="1"/>
</dbReference>
<dbReference type="EMBL" id="JAODUO010000108">
    <property type="protein sequence ID" value="KAK2189362.1"/>
    <property type="molecule type" value="Genomic_DNA"/>
</dbReference>
<dbReference type="Pfam" id="PF01150">
    <property type="entry name" value="GDA1_CD39"/>
    <property type="match status" value="2"/>
</dbReference>
<proteinExistence type="inferred from homology"/>
<dbReference type="GO" id="GO:0005794">
    <property type="term" value="C:Golgi apparatus"/>
    <property type="evidence" value="ECO:0007669"/>
    <property type="project" value="TreeGrafter"/>
</dbReference>
<keyword evidence="4" id="KW-0547">Nucleotide-binding</keyword>
<dbReference type="PANTHER" id="PTHR11782:SF121">
    <property type="entry name" value="NUCLEOSIDE-DIPHOSPHATASE MIG-23"/>
    <property type="match status" value="1"/>
</dbReference>
<dbReference type="GO" id="GO:0006256">
    <property type="term" value="P:UDP catabolic process"/>
    <property type="evidence" value="ECO:0007669"/>
    <property type="project" value="TreeGrafter"/>
</dbReference>
<dbReference type="GO" id="GO:0045134">
    <property type="term" value="F:UDP phosphatase activity"/>
    <property type="evidence" value="ECO:0007669"/>
    <property type="project" value="TreeGrafter"/>
</dbReference>
<dbReference type="GO" id="GO:0004382">
    <property type="term" value="F:GDP phosphatase activity"/>
    <property type="evidence" value="ECO:0007669"/>
    <property type="project" value="TreeGrafter"/>
</dbReference>
<comment type="similarity">
    <text evidence="1 5">Belongs to the GDA1/CD39 NTPase family.</text>
</comment>
<keyword evidence="8" id="KW-1185">Reference proteome</keyword>
<evidence type="ECO:0000256" key="3">
    <source>
        <dbReference type="PIRSR" id="PIRSR600407-1"/>
    </source>
</evidence>
<evidence type="ECO:0000313" key="7">
    <source>
        <dbReference type="EMBL" id="KAK2189362.1"/>
    </source>
</evidence>
<dbReference type="Gene3D" id="3.30.420.150">
    <property type="entry name" value="Exopolyphosphatase. Domain 2"/>
    <property type="match status" value="1"/>
</dbReference>
<feature type="binding site" evidence="4">
    <location>
        <begin position="202"/>
        <end position="206"/>
    </location>
    <ligand>
        <name>ATP</name>
        <dbReference type="ChEBI" id="CHEBI:30616"/>
    </ligand>
</feature>
<comment type="caution">
    <text evidence="7">The sequence shown here is derived from an EMBL/GenBank/DDBJ whole genome shotgun (WGS) entry which is preliminary data.</text>
</comment>
<evidence type="ECO:0008006" key="9">
    <source>
        <dbReference type="Google" id="ProtNLM"/>
    </source>
</evidence>
<dbReference type="GO" id="GO:0046036">
    <property type="term" value="P:CTP metabolic process"/>
    <property type="evidence" value="ECO:0007669"/>
    <property type="project" value="TreeGrafter"/>
</dbReference>
<dbReference type="GO" id="GO:0005524">
    <property type="term" value="F:ATP binding"/>
    <property type="evidence" value="ECO:0007669"/>
    <property type="project" value="UniProtKB-KW"/>
</dbReference>
<reference evidence="7" key="1">
    <citation type="journal article" date="2023" name="Mol. Biol. Evol.">
        <title>Third-Generation Sequencing Reveals the Adaptive Role of the Epigenome in Three Deep-Sea Polychaetes.</title>
        <authorList>
            <person name="Perez M."/>
            <person name="Aroh O."/>
            <person name="Sun Y."/>
            <person name="Lan Y."/>
            <person name="Juniper S.K."/>
            <person name="Young C.R."/>
            <person name="Angers B."/>
            <person name="Qian P.Y."/>
        </authorList>
    </citation>
    <scope>NUCLEOTIDE SEQUENCE</scope>
    <source>
        <strain evidence="7">R07B-5</strain>
    </source>
</reference>
<evidence type="ECO:0000256" key="6">
    <source>
        <dbReference type="SAM" id="Phobius"/>
    </source>
</evidence>
<name>A0AAD9P7A9_RIDPI</name>
<keyword evidence="6" id="KW-0812">Transmembrane</keyword>
<evidence type="ECO:0000313" key="8">
    <source>
        <dbReference type="Proteomes" id="UP001209878"/>
    </source>
</evidence>
<gene>
    <name evidence="7" type="ORF">NP493_108g02032</name>
</gene>
<keyword evidence="2 5" id="KW-0378">Hydrolase</keyword>
<feature type="transmembrane region" description="Helical" evidence="6">
    <location>
        <begin position="21"/>
        <end position="41"/>
    </location>
</feature>
<feature type="active site" description="Proton acceptor" evidence="3">
    <location>
        <position position="178"/>
    </location>
</feature>
<accession>A0AAD9P7A9</accession>
<keyword evidence="6" id="KW-0472">Membrane</keyword>
<dbReference type="PANTHER" id="PTHR11782">
    <property type="entry name" value="ADENOSINE/GUANOSINE DIPHOSPHATASE"/>
    <property type="match status" value="1"/>
</dbReference>
<keyword evidence="6" id="KW-1133">Transmembrane helix</keyword>
<keyword evidence="4" id="KW-0067">ATP-binding</keyword>
<protein>
    <recommendedName>
        <fullName evidence="9">Ectonucleoside triphosphate diphosphohydrolase 4</fullName>
    </recommendedName>
</protein>
<dbReference type="Proteomes" id="UP001209878">
    <property type="component" value="Unassembled WGS sequence"/>
</dbReference>
<evidence type="ECO:0000256" key="2">
    <source>
        <dbReference type="ARBA" id="ARBA00022801"/>
    </source>
</evidence>
<evidence type="ECO:0000256" key="1">
    <source>
        <dbReference type="ARBA" id="ARBA00009283"/>
    </source>
</evidence>
<organism evidence="7 8">
    <name type="scientific">Ridgeia piscesae</name>
    <name type="common">Tubeworm</name>
    <dbReference type="NCBI Taxonomy" id="27915"/>
    <lineage>
        <taxon>Eukaryota</taxon>
        <taxon>Metazoa</taxon>
        <taxon>Spiralia</taxon>
        <taxon>Lophotrochozoa</taxon>
        <taxon>Annelida</taxon>
        <taxon>Polychaeta</taxon>
        <taxon>Sedentaria</taxon>
        <taxon>Canalipalpata</taxon>
        <taxon>Sabellida</taxon>
        <taxon>Siboglinidae</taxon>
        <taxon>Ridgeia</taxon>
    </lineage>
</organism>
<dbReference type="GO" id="GO:0016020">
    <property type="term" value="C:membrane"/>
    <property type="evidence" value="ECO:0007669"/>
    <property type="project" value="TreeGrafter"/>
</dbReference>